<dbReference type="Gene3D" id="1.10.287.130">
    <property type="match status" value="1"/>
</dbReference>
<keyword evidence="10" id="KW-0472">Membrane</keyword>
<dbReference type="CDD" id="cd00082">
    <property type="entry name" value="HisKA"/>
    <property type="match status" value="1"/>
</dbReference>
<keyword evidence="10" id="KW-1133">Transmembrane helix</keyword>
<dbReference type="CDD" id="cd00075">
    <property type="entry name" value="HATPase"/>
    <property type="match status" value="1"/>
</dbReference>
<evidence type="ECO:0000256" key="6">
    <source>
        <dbReference type="ARBA" id="ARBA00022777"/>
    </source>
</evidence>
<evidence type="ECO:0000256" key="3">
    <source>
        <dbReference type="ARBA" id="ARBA00022553"/>
    </source>
</evidence>
<dbReference type="EC" id="2.7.13.3" evidence="2"/>
<evidence type="ECO:0000256" key="7">
    <source>
        <dbReference type="ARBA" id="ARBA00022840"/>
    </source>
</evidence>
<sequence>MELRPLTGISRRFGDLRVRPKLMVLHNSFFLILTCAVYFTVIHFVEVRMEQAKARELTLIYNSFSYLTPDNGEQELRSYGLKTGNADDFGLSDDARAWMTRYPGRMWQHQPTSEHIYKLTPGTNRYYRLTLPLSFYSGMVASVAVGAFAVLGIIYILAVLVLELVIMPRYVYQPLRLLLEADRATREGDREAEIIDESFIPGDEIGQILQSHNVTVRELRKHEDDLERAKRTLEAQDRLVSLGMLSASVAHEMNTPLAVLHGSVEKLIETVDDRAAQARLARMIRVTQRLRRISESLLDFARQRRQEMGPVELRPAIDEAWQLVAIDEKAGAVRFINDIHPGLSVTGNADRLNQVFVNLLRNALNAVPDCGGVIRAASRAGHIDGGPAHSITVDDNGPGIPAEVLPEIFEAFVSTRLDSCGTGLGLTVAEGIVHQHGGTIAASNCKSGGARLEVCLPAAPVSGE</sequence>
<gene>
    <name evidence="12" type="ORF">IRI77_08170</name>
</gene>
<dbReference type="PANTHER" id="PTHR43065:SF46">
    <property type="entry name" value="C4-DICARBOXYLATE TRANSPORT SENSOR PROTEIN DCTB"/>
    <property type="match status" value="1"/>
</dbReference>
<keyword evidence="9" id="KW-0175">Coiled coil</keyword>
<dbReference type="Pfam" id="PF02518">
    <property type="entry name" value="HATPase_c"/>
    <property type="match status" value="1"/>
</dbReference>
<keyword evidence="10" id="KW-0812">Transmembrane</keyword>
<dbReference type="InterPro" id="IPR005467">
    <property type="entry name" value="His_kinase_dom"/>
</dbReference>
<organism evidence="12 13">
    <name type="scientific">Paludibaculum fermentans</name>
    <dbReference type="NCBI Taxonomy" id="1473598"/>
    <lineage>
        <taxon>Bacteria</taxon>
        <taxon>Pseudomonadati</taxon>
        <taxon>Acidobacteriota</taxon>
        <taxon>Terriglobia</taxon>
        <taxon>Bryobacterales</taxon>
        <taxon>Bryobacteraceae</taxon>
        <taxon>Paludibaculum</taxon>
    </lineage>
</organism>
<dbReference type="InterPro" id="IPR003594">
    <property type="entry name" value="HATPase_dom"/>
</dbReference>
<dbReference type="PROSITE" id="PS50109">
    <property type="entry name" value="HIS_KIN"/>
    <property type="match status" value="1"/>
</dbReference>
<name>A0A7S7SMH1_PALFE</name>
<dbReference type="SMART" id="SM00388">
    <property type="entry name" value="HisKA"/>
    <property type="match status" value="1"/>
</dbReference>
<protein>
    <recommendedName>
        <fullName evidence="2">histidine kinase</fullName>
        <ecNumber evidence="2">2.7.13.3</ecNumber>
    </recommendedName>
</protein>
<accession>A0A7S7SMH1</accession>
<dbReference type="SUPFAM" id="SSF55874">
    <property type="entry name" value="ATPase domain of HSP90 chaperone/DNA topoisomerase II/histidine kinase"/>
    <property type="match status" value="1"/>
</dbReference>
<feature type="coiled-coil region" evidence="9">
    <location>
        <begin position="212"/>
        <end position="239"/>
    </location>
</feature>
<dbReference type="InterPro" id="IPR003661">
    <property type="entry name" value="HisK_dim/P_dom"/>
</dbReference>
<dbReference type="RefSeq" id="WP_194451581.1">
    <property type="nucleotide sequence ID" value="NZ_CP063849.1"/>
</dbReference>
<dbReference type="AlphaFoldDB" id="A0A7S7SMH1"/>
<keyword evidence="8" id="KW-0902">Two-component regulatory system</keyword>
<evidence type="ECO:0000256" key="2">
    <source>
        <dbReference type="ARBA" id="ARBA00012438"/>
    </source>
</evidence>
<dbReference type="SUPFAM" id="SSF47384">
    <property type="entry name" value="Homodimeric domain of signal transducing histidine kinase"/>
    <property type="match status" value="1"/>
</dbReference>
<dbReference type="EMBL" id="CP063849">
    <property type="protein sequence ID" value="QOY89918.1"/>
    <property type="molecule type" value="Genomic_DNA"/>
</dbReference>
<dbReference type="InterPro" id="IPR004358">
    <property type="entry name" value="Sig_transdc_His_kin-like_C"/>
</dbReference>
<proteinExistence type="predicted"/>
<evidence type="ECO:0000259" key="11">
    <source>
        <dbReference type="PROSITE" id="PS50109"/>
    </source>
</evidence>
<feature type="transmembrane region" description="Helical" evidence="10">
    <location>
        <begin position="21"/>
        <end position="45"/>
    </location>
</feature>
<keyword evidence="7" id="KW-0067">ATP-binding</keyword>
<evidence type="ECO:0000256" key="4">
    <source>
        <dbReference type="ARBA" id="ARBA00022679"/>
    </source>
</evidence>
<comment type="catalytic activity">
    <reaction evidence="1">
        <text>ATP + protein L-histidine = ADP + protein N-phospho-L-histidine.</text>
        <dbReference type="EC" id="2.7.13.3"/>
    </reaction>
</comment>
<evidence type="ECO:0000256" key="8">
    <source>
        <dbReference type="ARBA" id="ARBA00023012"/>
    </source>
</evidence>
<evidence type="ECO:0000256" key="1">
    <source>
        <dbReference type="ARBA" id="ARBA00000085"/>
    </source>
</evidence>
<keyword evidence="5" id="KW-0547">Nucleotide-binding</keyword>
<evidence type="ECO:0000256" key="9">
    <source>
        <dbReference type="SAM" id="Coils"/>
    </source>
</evidence>
<dbReference type="InterPro" id="IPR036097">
    <property type="entry name" value="HisK_dim/P_sf"/>
</dbReference>
<evidence type="ECO:0000256" key="10">
    <source>
        <dbReference type="SAM" id="Phobius"/>
    </source>
</evidence>
<dbReference type="Gene3D" id="3.30.565.10">
    <property type="entry name" value="Histidine kinase-like ATPase, C-terminal domain"/>
    <property type="match status" value="1"/>
</dbReference>
<keyword evidence="6" id="KW-0418">Kinase</keyword>
<feature type="transmembrane region" description="Helical" evidence="10">
    <location>
        <begin position="135"/>
        <end position="166"/>
    </location>
</feature>
<evidence type="ECO:0000313" key="12">
    <source>
        <dbReference type="EMBL" id="QOY89918.1"/>
    </source>
</evidence>
<dbReference type="PANTHER" id="PTHR43065">
    <property type="entry name" value="SENSOR HISTIDINE KINASE"/>
    <property type="match status" value="1"/>
</dbReference>
<dbReference type="SMART" id="SM00387">
    <property type="entry name" value="HATPase_c"/>
    <property type="match status" value="1"/>
</dbReference>
<dbReference type="GO" id="GO:0005524">
    <property type="term" value="F:ATP binding"/>
    <property type="evidence" value="ECO:0007669"/>
    <property type="project" value="UniProtKB-KW"/>
</dbReference>
<feature type="domain" description="Histidine kinase" evidence="11">
    <location>
        <begin position="248"/>
        <end position="460"/>
    </location>
</feature>
<dbReference type="InterPro" id="IPR036890">
    <property type="entry name" value="HATPase_C_sf"/>
</dbReference>
<evidence type="ECO:0000256" key="5">
    <source>
        <dbReference type="ARBA" id="ARBA00022741"/>
    </source>
</evidence>
<dbReference type="GO" id="GO:0000155">
    <property type="term" value="F:phosphorelay sensor kinase activity"/>
    <property type="evidence" value="ECO:0007669"/>
    <property type="project" value="InterPro"/>
</dbReference>
<keyword evidence="3" id="KW-0597">Phosphoprotein</keyword>
<dbReference type="KEGG" id="pfer:IRI77_08170"/>
<keyword evidence="4" id="KW-0808">Transferase</keyword>
<dbReference type="PRINTS" id="PR00344">
    <property type="entry name" value="BCTRLSENSOR"/>
</dbReference>
<keyword evidence="13" id="KW-1185">Reference proteome</keyword>
<evidence type="ECO:0000313" key="13">
    <source>
        <dbReference type="Proteomes" id="UP000593892"/>
    </source>
</evidence>
<dbReference type="Pfam" id="PF00512">
    <property type="entry name" value="HisKA"/>
    <property type="match status" value="1"/>
</dbReference>
<dbReference type="Proteomes" id="UP000593892">
    <property type="component" value="Chromosome"/>
</dbReference>
<reference evidence="12 13" key="1">
    <citation type="submission" date="2020-10" db="EMBL/GenBank/DDBJ databases">
        <title>Complete genome sequence of Paludibaculum fermentans P105T, a facultatively anaerobic acidobacterium capable of dissimilatory Fe(III) reduction.</title>
        <authorList>
            <person name="Dedysh S.N."/>
            <person name="Beletsky A.V."/>
            <person name="Kulichevskaya I.S."/>
            <person name="Mardanov A.V."/>
            <person name="Ravin N.V."/>
        </authorList>
    </citation>
    <scope>NUCLEOTIDE SEQUENCE [LARGE SCALE GENOMIC DNA]</scope>
    <source>
        <strain evidence="12 13">P105</strain>
    </source>
</reference>